<proteinExistence type="predicted"/>
<evidence type="ECO:0000256" key="1">
    <source>
        <dbReference type="SAM" id="SignalP"/>
    </source>
</evidence>
<keyword evidence="3" id="KW-1185">Reference proteome</keyword>
<feature type="chain" id="PRO_5015151622" description="Curlin-associated protein" evidence="1">
    <location>
        <begin position="23"/>
        <end position="192"/>
    </location>
</feature>
<dbReference type="EMBL" id="PXYI01000009">
    <property type="protein sequence ID" value="PSJ37322.1"/>
    <property type="molecule type" value="Genomic_DNA"/>
</dbReference>
<organism evidence="2 3">
    <name type="scientific">Allosphingosinicella deserti</name>
    <dbReference type="NCBI Taxonomy" id="2116704"/>
    <lineage>
        <taxon>Bacteria</taxon>
        <taxon>Pseudomonadati</taxon>
        <taxon>Pseudomonadota</taxon>
        <taxon>Alphaproteobacteria</taxon>
        <taxon>Sphingomonadales</taxon>
        <taxon>Sphingomonadaceae</taxon>
        <taxon>Allosphingosinicella</taxon>
    </lineage>
</organism>
<dbReference type="OrthoDB" id="7593983at2"/>
<name>A0A2P7QH86_9SPHN</name>
<evidence type="ECO:0008006" key="4">
    <source>
        <dbReference type="Google" id="ProtNLM"/>
    </source>
</evidence>
<dbReference type="Proteomes" id="UP000241167">
    <property type="component" value="Unassembled WGS sequence"/>
</dbReference>
<accession>A0A2P7QH86</accession>
<evidence type="ECO:0000313" key="3">
    <source>
        <dbReference type="Proteomes" id="UP000241167"/>
    </source>
</evidence>
<feature type="signal peptide" evidence="1">
    <location>
        <begin position="1"/>
        <end position="22"/>
    </location>
</feature>
<protein>
    <recommendedName>
        <fullName evidence="4">Curlin-associated protein</fullName>
    </recommendedName>
</protein>
<dbReference type="AlphaFoldDB" id="A0A2P7QH86"/>
<comment type="caution">
    <text evidence="2">The sequence shown here is derived from an EMBL/GenBank/DDBJ whole genome shotgun (WGS) entry which is preliminary data.</text>
</comment>
<sequence>MKRETLFGLGLALLAFATPSSAQSGSMADRSVYIEQIGDSNEARVGQAGVAARTELHQSGSRNRIVIAQEGAATVRSRQSGDSNLAILAQAGSGQNAITLSQDGGFNVAMVRQDNEAVAANAAQLLQDGQRNRLDLTQTGGGNVANLAQQGDQNQLTAVQSGGQQLTVLQQGNGLSFQLDQGHPSLSITQVN</sequence>
<gene>
    <name evidence="2" type="ORF">C7I55_22660</name>
</gene>
<keyword evidence="1" id="KW-0732">Signal</keyword>
<reference evidence="2 3" key="1">
    <citation type="submission" date="2018-03" db="EMBL/GenBank/DDBJ databases">
        <title>The draft genome of Sphingosinicella sp. GL-C-18.</title>
        <authorList>
            <person name="Liu L."/>
            <person name="Li L."/>
            <person name="Liang L."/>
            <person name="Zhang X."/>
            <person name="Wang T."/>
        </authorList>
    </citation>
    <scope>NUCLEOTIDE SEQUENCE [LARGE SCALE GENOMIC DNA]</scope>
    <source>
        <strain evidence="2 3">GL-C-18</strain>
    </source>
</reference>
<dbReference type="RefSeq" id="WP_106515314.1">
    <property type="nucleotide sequence ID" value="NZ_PXYI01000009.1"/>
</dbReference>
<evidence type="ECO:0000313" key="2">
    <source>
        <dbReference type="EMBL" id="PSJ37322.1"/>
    </source>
</evidence>